<sequence length="58" mass="6747">MSIQPEMSREQLAQLRALRSKETLHDALERARKASYAATVLAARDRARQEAIRRMHTR</sequence>
<comment type="caution">
    <text evidence="1">The sequence shown here is derived from an EMBL/GenBank/DDBJ whole genome shotgun (WGS) entry which is preliminary data.</text>
</comment>
<gene>
    <name evidence="1" type="ORF">GM655_00425</name>
</gene>
<evidence type="ECO:0008006" key="3">
    <source>
        <dbReference type="Google" id="ProtNLM"/>
    </source>
</evidence>
<dbReference type="RefSeq" id="WP_155432686.1">
    <property type="nucleotide sequence ID" value="NZ_JBHLXK010000001.1"/>
</dbReference>
<organism evidence="1 2">
    <name type="scientific">Pseudoduganella danionis</name>
    <dbReference type="NCBI Taxonomy" id="1890295"/>
    <lineage>
        <taxon>Bacteria</taxon>
        <taxon>Pseudomonadati</taxon>
        <taxon>Pseudomonadota</taxon>
        <taxon>Betaproteobacteria</taxon>
        <taxon>Burkholderiales</taxon>
        <taxon>Oxalobacteraceae</taxon>
        <taxon>Telluria group</taxon>
        <taxon>Pseudoduganella</taxon>
    </lineage>
</organism>
<dbReference type="EMBL" id="WNKW01000001">
    <property type="protein sequence ID" value="MTW31283.1"/>
    <property type="molecule type" value="Genomic_DNA"/>
</dbReference>
<protein>
    <recommendedName>
        <fullName evidence="3">Transcriptional regulator</fullName>
    </recommendedName>
</protein>
<evidence type="ECO:0000313" key="1">
    <source>
        <dbReference type="EMBL" id="MTW31283.1"/>
    </source>
</evidence>
<dbReference type="Proteomes" id="UP000735592">
    <property type="component" value="Unassembled WGS sequence"/>
</dbReference>
<evidence type="ECO:0000313" key="2">
    <source>
        <dbReference type="Proteomes" id="UP000735592"/>
    </source>
</evidence>
<reference evidence="1 2" key="1">
    <citation type="submission" date="2019-11" db="EMBL/GenBank/DDBJ databases">
        <title>Type strains purchased from KCTC, JCM and DSMZ.</title>
        <authorList>
            <person name="Lu H."/>
        </authorList>
    </citation>
    <scope>NUCLEOTIDE SEQUENCE [LARGE SCALE GENOMIC DNA]</scope>
    <source>
        <strain evidence="1 2">DSM 103461</strain>
    </source>
</reference>
<name>A0ABW9SGX1_9BURK</name>
<accession>A0ABW9SGX1</accession>
<proteinExistence type="predicted"/>
<keyword evidence="2" id="KW-1185">Reference proteome</keyword>